<comment type="subcellular location">
    <subcellularLocation>
        <location evidence="1">Cytoplasm</location>
    </subcellularLocation>
</comment>
<dbReference type="NCBIfam" id="TIGR01003">
    <property type="entry name" value="PTS_HPr_family"/>
    <property type="match status" value="1"/>
</dbReference>
<dbReference type="EMBL" id="CP007154">
    <property type="protein sequence ID" value="AHH45581.1"/>
    <property type="molecule type" value="Genomic_DNA"/>
</dbReference>
<evidence type="ECO:0000259" key="4">
    <source>
        <dbReference type="PROSITE" id="PS51350"/>
    </source>
</evidence>
<name>W5UU05_9BACT</name>
<dbReference type="RefSeq" id="WP_022935433.1">
    <property type="nucleotide sequence ID" value="NZ_CP007154.1"/>
</dbReference>
<dbReference type="PROSITE" id="PS00589">
    <property type="entry name" value="PTS_HPR_SER"/>
    <property type="match status" value="1"/>
</dbReference>
<keyword evidence="2" id="KW-0963">Cytoplasm</keyword>
<evidence type="ECO:0000256" key="2">
    <source>
        <dbReference type="ARBA" id="ARBA00022490"/>
    </source>
</evidence>
<accession>W5UU05</accession>
<dbReference type="PANTHER" id="PTHR33705:SF2">
    <property type="entry name" value="PHOSPHOCARRIER PROTEIN NPR"/>
    <property type="match status" value="1"/>
</dbReference>
<dbReference type="GO" id="GO:0005737">
    <property type="term" value="C:cytoplasm"/>
    <property type="evidence" value="ECO:0007669"/>
    <property type="project" value="UniProtKB-SubCell"/>
</dbReference>
<dbReference type="Proteomes" id="UP000019229">
    <property type="component" value="Chromosome"/>
</dbReference>
<evidence type="ECO:0000313" key="6">
    <source>
        <dbReference type="Proteomes" id="UP000019229"/>
    </source>
</evidence>
<dbReference type="OrthoDB" id="9809047at2"/>
<dbReference type="PRINTS" id="PR00107">
    <property type="entry name" value="PHOSPHOCPHPR"/>
</dbReference>
<dbReference type="InterPro" id="IPR002114">
    <property type="entry name" value="PTS_HPr_Ser_P_site"/>
</dbReference>
<dbReference type="STRING" id="743966.MYB_02910"/>
<dbReference type="InterPro" id="IPR050399">
    <property type="entry name" value="HPr"/>
</dbReference>
<dbReference type="PANTHER" id="PTHR33705">
    <property type="entry name" value="PHOSPHOCARRIER PROTEIN HPR"/>
    <property type="match status" value="1"/>
</dbReference>
<proteinExistence type="predicted"/>
<dbReference type="PROSITE" id="PS51350">
    <property type="entry name" value="PTS_HPR_DOM"/>
    <property type="match status" value="1"/>
</dbReference>
<dbReference type="eggNOG" id="COG1925">
    <property type="taxonomic scope" value="Bacteria"/>
</dbReference>
<organism evidence="5 6">
    <name type="scientific">Mesomycoplasma bovoculi M165/69</name>
    <dbReference type="NCBI Taxonomy" id="743966"/>
    <lineage>
        <taxon>Bacteria</taxon>
        <taxon>Bacillati</taxon>
        <taxon>Mycoplasmatota</taxon>
        <taxon>Mycoplasmoidales</taxon>
        <taxon>Metamycoplasmataceae</taxon>
        <taxon>Mesomycoplasma</taxon>
    </lineage>
</organism>
<dbReference type="Gene3D" id="3.30.1340.10">
    <property type="entry name" value="HPr-like"/>
    <property type="match status" value="1"/>
</dbReference>
<dbReference type="SUPFAM" id="SSF55594">
    <property type="entry name" value="HPr-like"/>
    <property type="match status" value="1"/>
</dbReference>
<dbReference type="PATRIC" id="fig|743966.3.peg.586"/>
<dbReference type="CDD" id="cd00367">
    <property type="entry name" value="PTS-HPr_like"/>
    <property type="match status" value="1"/>
</dbReference>
<keyword evidence="6" id="KW-1185">Reference proteome</keyword>
<evidence type="ECO:0000256" key="1">
    <source>
        <dbReference type="ARBA" id="ARBA00004496"/>
    </source>
</evidence>
<protein>
    <submittedName>
        <fullName evidence="5">Phosphocarrier protein HPr</fullName>
    </submittedName>
</protein>
<dbReference type="InterPro" id="IPR000032">
    <property type="entry name" value="HPr-like"/>
</dbReference>
<reference evidence="5 6" key="1">
    <citation type="journal article" date="2014" name="Genome Announc.">
        <title>Complete Genome Sequence of Mycoplasma bovoculi Strain M165/69T (ATCC 29104).</title>
        <authorList>
            <person name="Calcutt M.J."/>
            <person name="Foecking M.F."/>
        </authorList>
    </citation>
    <scope>NUCLEOTIDE SEQUENCE [LARGE SCALE GENOMIC DNA]</scope>
    <source>
        <strain evidence="5">M165/69</strain>
    </source>
</reference>
<evidence type="ECO:0000313" key="5">
    <source>
        <dbReference type="EMBL" id="AHH45581.1"/>
    </source>
</evidence>
<dbReference type="AlphaFoldDB" id="W5UU05"/>
<sequence length="89" mass="9772">MVSFEAKVIDALGFHARPASKVAKICTEFKSEIKIFNGEKSGNAKSIMNIMALGIKEGVIFRVEANGEDEEQALKAIKDLMTEEKLISL</sequence>
<dbReference type="GO" id="GO:0009401">
    <property type="term" value="P:phosphoenolpyruvate-dependent sugar phosphotransferase system"/>
    <property type="evidence" value="ECO:0007669"/>
    <property type="project" value="UniProtKB-KW"/>
</dbReference>
<evidence type="ECO:0000256" key="3">
    <source>
        <dbReference type="ARBA" id="ARBA00022683"/>
    </source>
</evidence>
<dbReference type="Pfam" id="PF00381">
    <property type="entry name" value="PTS-HPr"/>
    <property type="match status" value="1"/>
</dbReference>
<keyword evidence="3" id="KW-0598">Phosphotransferase system</keyword>
<dbReference type="KEGG" id="mbc:MYB_02910"/>
<dbReference type="InterPro" id="IPR035895">
    <property type="entry name" value="HPr-like_sf"/>
</dbReference>
<gene>
    <name evidence="5" type="primary">ptsH</name>
    <name evidence="5" type="ORF">MYB_02910</name>
</gene>
<dbReference type="HOGENOM" id="CLU_136230_2_0_14"/>
<feature type="domain" description="HPr" evidence="4">
    <location>
        <begin position="1"/>
        <end position="89"/>
    </location>
</feature>